<keyword evidence="3 8" id="KW-0812">Transmembrane</keyword>
<evidence type="ECO:0000256" key="4">
    <source>
        <dbReference type="ARBA" id="ARBA00022777"/>
    </source>
</evidence>
<dbReference type="AlphaFoldDB" id="A0A0N8GLI1"/>
<feature type="transmembrane region" description="Helical" evidence="8">
    <location>
        <begin position="38"/>
        <end position="55"/>
    </location>
</feature>
<reference evidence="9 10" key="1">
    <citation type="submission" date="2015-07" db="EMBL/GenBank/DDBJ databases">
        <title>Genome sequence of Leptolinea tardivitalis DSM 16556.</title>
        <authorList>
            <person name="Hemp J."/>
            <person name="Ward L.M."/>
            <person name="Pace L.A."/>
            <person name="Fischer W.W."/>
        </authorList>
    </citation>
    <scope>NUCLEOTIDE SEQUENCE [LARGE SCALE GENOMIC DNA]</scope>
    <source>
        <strain evidence="9 10">YMTK-2</strain>
    </source>
</reference>
<name>A0A0N8GLI1_9CHLR</name>
<protein>
    <submittedName>
        <fullName evidence="9">Phosphatidate cytidylyltransferase</fullName>
    </submittedName>
</protein>
<dbReference type="GO" id="GO:0016020">
    <property type="term" value="C:membrane"/>
    <property type="evidence" value="ECO:0007669"/>
    <property type="project" value="UniProtKB-SubCell"/>
</dbReference>
<keyword evidence="2 9" id="KW-0808">Transferase</keyword>
<keyword evidence="5" id="KW-0809">Transit peptide</keyword>
<evidence type="ECO:0000256" key="6">
    <source>
        <dbReference type="ARBA" id="ARBA00022989"/>
    </source>
</evidence>
<evidence type="ECO:0000256" key="2">
    <source>
        <dbReference type="ARBA" id="ARBA00022679"/>
    </source>
</evidence>
<dbReference type="EMBL" id="LGCK01000007">
    <property type="protein sequence ID" value="KPL72562.1"/>
    <property type="molecule type" value="Genomic_DNA"/>
</dbReference>
<proteinExistence type="predicted"/>
<keyword evidence="7 8" id="KW-0472">Membrane</keyword>
<evidence type="ECO:0000313" key="10">
    <source>
        <dbReference type="Proteomes" id="UP000050430"/>
    </source>
</evidence>
<comment type="subcellular location">
    <subcellularLocation>
        <location evidence="1">Membrane</location>
        <topology evidence="1">Multi-pass membrane protein</topology>
    </subcellularLocation>
</comment>
<dbReference type="RefSeq" id="WP_236686582.1">
    <property type="nucleotide sequence ID" value="NZ_BBYA01000008.1"/>
</dbReference>
<dbReference type="Pfam" id="PF01148">
    <property type="entry name" value="CTP_transf_1"/>
    <property type="match status" value="1"/>
</dbReference>
<evidence type="ECO:0000256" key="5">
    <source>
        <dbReference type="ARBA" id="ARBA00022946"/>
    </source>
</evidence>
<dbReference type="STRING" id="229920.ADM99_05440"/>
<feature type="transmembrane region" description="Helical" evidence="8">
    <location>
        <begin position="102"/>
        <end position="121"/>
    </location>
</feature>
<dbReference type="GO" id="GO:0016779">
    <property type="term" value="F:nucleotidyltransferase activity"/>
    <property type="evidence" value="ECO:0007669"/>
    <property type="project" value="UniProtKB-KW"/>
</dbReference>
<organism evidence="9 10">
    <name type="scientific">Leptolinea tardivitalis</name>
    <dbReference type="NCBI Taxonomy" id="229920"/>
    <lineage>
        <taxon>Bacteria</taxon>
        <taxon>Bacillati</taxon>
        <taxon>Chloroflexota</taxon>
        <taxon>Anaerolineae</taxon>
        <taxon>Anaerolineales</taxon>
        <taxon>Anaerolineaceae</taxon>
        <taxon>Leptolinea</taxon>
    </lineage>
</organism>
<dbReference type="InterPro" id="IPR039606">
    <property type="entry name" value="Phytol/farnesol_kinase"/>
</dbReference>
<keyword evidence="4" id="KW-0418">Kinase</keyword>
<dbReference type="GO" id="GO:0016301">
    <property type="term" value="F:kinase activity"/>
    <property type="evidence" value="ECO:0007669"/>
    <property type="project" value="UniProtKB-KW"/>
</dbReference>
<gene>
    <name evidence="9" type="ORF">ADM99_05440</name>
</gene>
<dbReference type="PANTHER" id="PTHR32523">
    <property type="entry name" value="PHYTOL KINASE 1, CHLOROPLASTIC"/>
    <property type="match status" value="1"/>
</dbReference>
<dbReference type="Proteomes" id="UP000050430">
    <property type="component" value="Unassembled WGS sequence"/>
</dbReference>
<keyword evidence="9" id="KW-0548">Nucleotidyltransferase</keyword>
<comment type="caution">
    <text evidence="9">The sequence shown here is derived from an EMBL/GenBank/DDBJ whole genome shotgun (WGS) entry which is preliminary data.</text>
</comment>
<sequence length="237" mass="26152">MMNQWLAMVVTLALAVSWLRLNDFFAHRGWISGPTSRKIIHIGTGPIFVICWLLFPDEGLSRYLAAIIPLMISMQFLLVGLGIMKDQASVDAMTRRGDRREILRGPLIYGIAFVLLTMIYWKNSATGITALMMLSGGDGLADIIGKRFGKTRLSWSPNKTWAGSVAMFLGGTGFALFVIFIFLQAGSFTQPIQTFLLPMVCIGMVCTAIESLPVEEYDNVTVPLMALLLGNWLLPKG</sequence>
<dbReference type="PATRIC" id="fig|229920.5.peg.1058"/>
<evidence type="ECO:0000256" key="3">
    <source>
        <dbReference type="ARBA" id="ARBA00022692"/>
    </source>
</evidence>
<feature type="transmembrane region" description="Helical" evidence="8">
    <location>
        <begin position="195"/>
        <end position="214"/>
    </location>
</feature>
<evidence type="ECO:0000313" key="9">
    <source>
        <dbReference type="EMBL" id="KPL72562.1"/>
    </source>
</evidence>
<evidence type="ECO:0000256" key="7">
    <source>
        <dbReference type="ARBA" id="ARBA00023136"/>
    </source>
</evidence>
<feature type="transmembrane region" description="Helical" evidence="8">
    <location>
        <begin position="6"/>
        <end position="26"/>
    </location>
</feature>
<feature type="transmembrane region" description="Helical" evidence="8">
    <location>
        <begin position="161"/>
        <end position="183"/>
    </location>
</feature>
<feature type="transmembrane region" description="Helical" evidence="8">
    <location>
        <begin position="61"/>
        <end position="81"/>
    </location>
</feature>
<evidence type="ECO:0000256" key="1">
    <source>
        <dbReference type="ARBA" id="ARBA00004141"/>
    </source>
</evidence>
<keyword evidence="6 8" id="KW-1133">Transmembrane helix</keyword>
<evidence type="ECO:0000256" key="8">
    <source>
        <dbReference type="SAM" id="Phobius"/>
    </source>
</evidence>
<accession>A0A0N8GLI1</accession>
<keyword evidence="10" id="KW-1185">Reference proteome</keyword>
<dbReference type="PANTHER" id="PTHR32523:SF8">
    <property type="entry name" value="DOLICHOL KINASE"/>
    <property type="match status" value="1"/>
</dbReference>